<evidence type="ECO:0000313" key="12">
    <source>
        <dbReference type="EMBL" id="QTL99885.1"/>
    </source>
</evidence>
<keyword evidence="4" id="KW-1003">Cell membrane</keyword>
<dbReference type="InterPro" id="IPR017871">
    <property type="entry name" value="ABC_transporter-like_CS"/>
</dbReference>
<gene>
    <name evidence="12" type="ORF">GM661_01565</name>
</gene>
<evidence type="ECO:0000256" key="7">
    <source>
        <dbReference type="ARBA" id="ARBA00022741"/>
    </source>
</evidence>
<dbReference type="FunFam" id="3.40.50.300:FF:000126">
    <property type="entry name" value="Galactose/methyl galactoside import ATP-binding protein MglA"/>
    <property type="match status" value="1"/>
</dbReference>
<dbReference type="InterPro" id="IPR003593">
    <property type="entry name" value="AAA+_ATPase"/>
</dbReference>
<evidence type="ECO:0000256" key="8">
    <source>
        <dbReference type="ARBA" id="ARBA00022840"/>
    </source>
</evidence>
<sequence length="488" mass="54296">MKGITKKFPGVLALDKASFNLRKGEVHALIGENGAGKSTLIKILSGAYQMDEGVIIINNEKVSIQNPGKAQELGISVIYQEFNLIPYLTVAENIFLGRESMKNGCLIDTKDIIDNSRKILDDLDLGLAPDKIVNELGVAKQQMVEVAKALSMNSRIIVMDEPTAALGDHEIEQLFKTIKELKKRGISIIYISHRIEELWEIADRVTVLRDGQYIATTDIKEINKDKLIKQMVGRDLTEQFPARKSAVGQEILRVDGLSQEGLLKNISFNLKKGEVLGFAGLVGSGRTELMRCIFGVDKYNDGKIFIDNKEVSINNPKAAIRQGIGFITEDRKSQGLILVRSIKENITITDLNQVIDNGFINYKKEQKLTEDFINKLKIKTPSIEQEVRYLSGGNQQKVVLAKWLLQKAKILIFDEPTRGIDVGAKKEVYNLINSLVQNGVGVIMVSSELPEVMGMSDRILIMSHGRITGELSAPEATQEKILNYATKE</sequence>
<proteinExistence type="predicted"/>
<dbReference type="Proteomes" id="UP000665020">
    <property type="component" value="Chromosome"/>
</dbReference>
<dbReference type="InterPro" id="IPR027417">
    <property type="entry name" value="P-loop_NTPase"/>
</dbReference>
<accession>A0A8A7KIH8</accession>
<dbReference type="PROSITE" id="PS50893">
    <property type="entry name" value="ABC_TRANSPORTER_2"/>
    <property type="match status" value="2"/>
</dbReference>
<dbReference type="SUPFAM" id="SSF52540">
    <property type="entry name" value="P-loop containing nucleoside triphosphate hydrolases"/>
    <property type="match status" value="2"/>
</dbReference>
<reference evidence="12" key="1">
    <citation type="submission" date="2019-12" db="EMBL/GenBank/DDBJ databases">
        <authorList>
            <person name="zhang j."/>
            <person name="sun C.M."/>
        </authorList>
    </citation>
    <scope>NUCLEOTIDE SEQUENCE</scope>
    <source>
        <strain evidence="12">NS-1</strain>
    </source>
</reference>
<evidence type="ECO:0000256" key="6">
    <source>
        <dbReference type="ARBA" id="ARBA00022737"/>
    </source>
</evidence>
<dbReference type="InterPro" id="IPR050107">
    <property type="entry name" value="ABC_carbohydrate_import_ATPase"/>
</dbReference>
<keyword evidence="9" id="KW-1278">Translocase</keyword>
<dbReference type="AlphaFoldDB" id="A0A8A7KIH8"/>
<feature type="domain" description="ABC transporter" evidence="11">
    <location>
        <begin position="1"/>
        <end position="235"/>
    </location>
</feature>
<dbReference type="PROSITE" id="PS00211">
    <property type="entry name" value="ABC_TRANSPORTER_1"/>
    <property type="match status" value="1"/>
</dbReference>
<evidence type="ECO:0000256" key="5">
    <source>
        <dbReference type="ARBA" id="ARBA00022597"/>
    </source>
</evidence>
<evidence type="ECO:0000256" key="10">
    <source>
        <dbReference type="ARBA" id="ARBA00023136"/>
    </source>
</evidence>
<protein>
    <submittedName>
        <fullName evidence="12">ATP-binding cassette domain-containing protein</fullName>
    </submittedName>
</protein>
<organism evidence="12 13">
    <name type="scientific">Iocasia fonsfrigidae</name>
    <dbReference type="NCBI Taxonomy" id="2682810"/>
    <lineage>
        <taxon>Bacteria</taxon>
        <taxon>Bacillati</taxon>
        <taxon>Bacillota</taxon>
        <taxon>Clostridia</taxon>
        <taxon>Halanaerobiales</taxon>
        <taxon>Halanaerobiaceae</taxon>
        <taxon>Iocasia</taxon>
    </lineage>
</organism>
<dbReference type="InterPro" id="IPR003439">
    <property type="entry name" value="ABC_transporter-like_ATP-bd"/>
</dbReference>
<keyword evidence="8 12" id="KW-0067">ATP-binding</keyword>
<dbReference type="KEGG" id="ifn:GM661_01565"/>
<evidence type="ECO:0000256" key="1">
    <source>
        <dbReference type="ARBA" id="ARBA00004202"/>
    </source>
</evidence>
<dbReference type="CDD" id="cd03216">
    <property type="entry name" value="ABC_Carb_Monos_I"/>
    <property type="match status" value="1"/>
</dbReference>
<keyword evidence="6" id="KW-0677">Repeat</keyword>
<evidence type="ECO:0000256" key="9">
    <source>
        <dbReference type="ARBA" id="ARBA00022967"/>
    </source>
</evidence>
<evidence type="ECO:0000256" key="3">
    <source>
        <dbReference type="ARBA" id="ARBA00022448"/>
    </source>
</evidence>
<feature type="domain" description="ABC transporter" evidence="11">
    <location>
        <begin position="246"/>
        <end position="488"/>
    </location>
</feature>
<evidence type="ECO:0000256" key="2">
    <source>
        <dbReference type="ARBA" id="ARBA00004533"/>
    </source>
</evidence>
<evidence type="ECO:0000259" key="11">
    <source>
        <dbReference type="PROSITE" id="PS50893"/>
    </source>
</evidence>
<dbReference type="EMBL" id="CP046640">
    <property type="protein sequence ID" value="QTL99885.1"/>
    <property type="molecule type" value="Genomic_DNA"/>
</dbReference>
<dbReference type="GO" id="GO:0016887">
    <property type="term" value="F:ATP hydrolysis activity"/>
    <property type="evidence" value="ECO:0007669"/>
    <property type="project" value="InterPro"/>
</dbReference>
<dbReference type="PANTHER" id="PTHR43790:SF3">
    <property type="entry name" value="D-ALLOSE IMPORT ATP-BINDING PROTEIN ALSA-RELATED"/>
    <property type="match status" value="1"/>
</dbReference>
<keyword evidence="10" id="KW-0472">Membrane</keyword>
<dbReference type="CDD" id="cd03215">
    <property type="entry name" value="ABC_Carb_Monos_II"/>
    <property type="match status" value="1"/>
</dbReference>
<dbReference type="Pfam" id="PF00005">
    <property type="entry name" value="ABC_tran"/>
    <property type="match status" value="2"/>
</dbReference>
<dbReference type="GO" id="GO:0005524">
    <property type="term" value="F:ATP binding"/>
    <property type="evidence" value="ECO:0007669"/>
    <property type="project" value="UniProtKB-KW"/>
</dbReference>
<keyword evidence="5" id="KW-0762">Sugar transport</keyword>
<evidence type="ECO:0000256" key="4">
    <source>
        <dbReference type="ARBA" id="ARBA00022475"/>
    </source>
</evidence>
<comment type="subcellular location">
    <subcellularLocation>
        <location evidence="2">Cell inner membrane</location>
    </subcellularLocation>
    <subcellularLocation>
        <location evidence="1">Cell membrane</location>
        <topology evidence="1">Peripheral membrane protein</topology>
    </subcellularLocation>
</comment>
<dbReference type="FunFam" id="3.40.50.300:FF:000127">
    <property type="entry name" value="Ribose import ATP-binding protein RbsA"/>
    <property type="match status" value="1"/>
</dbReference>
<evidence type="ECO:0000313" key="13">
    <source>
        <dbReference type="Proteomes" id="UP000665020"/>
    </source>
</evidence>
<keyword evidence="7" id="KW-0547">Nucleotide-binding</keyword>
<dbReference type="GO" id="GO:0015749">
    <property type="term" value="P:monosaccharide transmembrane transport"/>
    <property type="evidence" value="ECO:0007669"/>
    <property type="project" value="UniProtKB-ARBA"/>
</dbReference>
<dbReference type="PANTHER" id="PTHR43790">
    <property type="entry name" value="CARBOHYDRATE TRANSPORT ATP-BINDING PROTEIN MG119-RELATED"/>
    <property type="match status" value="1"/>
</dbReference>
<keyword evidence="13" id="KW-1185">Reference proteome</keyword>
<dbReference type="SMART" id="SM00382">
    <property type="entry name" value="AAA"/>
    <property type="match status" value="2"/>
</dbReference>
<dbReference type="Gene3D" id="3.40.50.300">
    <property type="entry name" value="P-loop containing nucleotide triphosphate hydrolases"/>
    <property type="match status" value="2"/>
</dbReference>
<dbReference type="GO" id="GO:0005886">
    <property type="term" value="C:plasma membrane"/>
    <property type="evidence" value="ECO:0007669"/>
    <property type="project" value="UniProtKB-SubCell"/>
</dbReference>
<keyword evidence="3" id="KW-0813">Transport</keyword>
<name>A0A8A7KIH8_9FIRM</name>